<dbReference type="EMBL" id="KN716150">
    <property type="protein sequence ID" value="KJH53733.1"/>
    <property type="molecule type" value="Genomic_DNA"/>
</dbReference>
<protein>
    <submittedName>
        <fullName evidence="1">Uncharacterized protein</fullName>
    </submittedName>
</protein>
<reference evidence="2" key="2">
    <citation type="journal article" date="2016" name="Sci. Rep.">
        <title>Dictyocaulus viviparus genome, variome and transcriptome elucidate lungworm biology and support future intervention.</title>
        <authorList>
            <person name="McNulty S.N."/>
            <person name="Strube C."/>
            <person name="Rosa B.A."/>
            <person name="Martin J.C."/>
            <person name="Tyagi R."/>
            <person name="Choi Y.J."/>
            <person name="Wang Q."/>
            <person name="Hallsworth Pepin K."/>
            <person name="Zhang X."/>
            <person name="Ozersky P."/>
            <person name="Wilson R.K."/>
            <person name="Sternberg P.W."/>
            <person name="Gasser R.B."/>
            <person name="Mitreva M."/>
        </authorList>
    </citation>
    <scope>NUCLEOTIDE SEQUENCE [LARGE SCALE GENOMIC DNA]</scope>
    <source>
        <strain evidence="2">HannoverDv2000</strain>
    </source>
</reference>
<sequence>MIQLSSLFLTFRVPLSNFLRTPLAFCFQAENVGCVEERFVACKVTNDDEQKRGESFAWIQKYLTSIRQVTSLVTSNLFMCSTTAPIAALATSLKRHANDHRHASLTAHNPALQTIKTKRKSYMEQMIMCTKQSNSYQPRSMSIMNKNDSVCTWQNEERTMKEM</sequence>
<organism evidence="1 2">
    <name type="scientific">Dictyocaulus viviparus</name>
    <name type="common">Bovine lungworm</name>
    <dbReference type="NCBI Taxonomy" id="29172"/>
    <lineage>
        <taxon>Eukaryota</taxon>
        <taxon>Metazoa</taxon>
        <taxon>Ecdysozoa</taxon>
        <taxon>Nematoda</taxon>
        <taxon>Chromadorea</taxon>
        <taxon>Rhabditida</taxon>
        <taxon>Rhabditina</taxon>
        <taxon>Rhabditomorpha</taxon>
        <taxon>Strongyloidea</taxon>
        <taxon>Metastrongylidae</taxon>
        <taxon>Dictyocaulus</taxon>
    </lineage>
</organism>
<proteinExistence type="predicted"/>
<gene>
    <name evidence="1" type="ORF">DICVIV_00162</name>
</gene>
<evidence type="ECO:0000313" key="1">
    <source>
        <dbReference type="EMBL" id="KJH53733.1"/>
    </source>
</evidence>
<keyword evidence="2" id="KW-1185">Reference proteome</keyword>
<name>A0A0D8YA93_DICVI</name>
<evidence type="ECO:0000313" key="2">
    <source>
        <dbReference type="Proteomes" id="UP000053766"/>
    </source>
</evidence>
<accession>A0A0D8YA93</accession>
<dbReference type="Proteomes" id="UP000053766">
    <property type="component" value="Unassembled WGS sequence"/>
</dbReference>
<dbReference type="AlphaFoldDB" id="A0A0D8YA93"/>
<reference evidence="1 2" key="1">
    <citation type="submission" date="2013-11" db="EMBL/GenBank/DDBJ databases">
        <title>Draft genome of the bovine lungworm Dictyocaulus viviparus.</title>
        <authorList>
            <person name="Mitreva M."/>
        </authorList>
    </citation>
    <scope>NUCLEOTIDE SEQUENCE [LARGE SCALE GENOMIC DNA]</scope>
    <source>
        <strain evidence="1 2">HannoverDv2000</strain>
    </source>
</reference>